<feature type="region of interest" description="Disordered" evidence="1">
    <location>
        <begin position="426"/>
        <end position="503"/>
    </location>
</feature>
<feature type="compositionally biased region" description="Acidic residues" evidence="1">
    <location>
        <begin position="135"/>
        <end position="144"/>
    </location>
</feature>
<feature type="region of interest" description="Disordered" evidence="1">
    <location>
        <begin position="134"/>
        <end position="175"/>
    </location>
</feature>
<reference evidence="2 3" key="1">
    <citation type="submission" date="2018-10" db="EMBL/GenBank/DDBJ databases">
        <title>Genome assembly for a Yunnan-Guizhou Plateau 3E fish, Anabarilius grahami (Regan), and its evolutionary and genetic applications.</title>
        <authorList>
            <person name="Jiang W."/>
        </authorList>
    </citation>
    <scope>NUCLEOTIDE SEQUENCE [LARGE SCALE GENOMIC DNA]</scope>
    <source>
        <strain evidence="2">AG-KIZ</strain>
        <tissue evidence="2">Muscle</tissue>
    </source>
</reference>
<dbReference type="EMBL" id="RJVU01032893">
    <property type="protein sequence ID" value="ROL48154.1"/>
    <property type="molecule type" value="Genomic_DNA"/>
</dbReference>
<dbReference type="AlphaFoldDB" id="A0A3N0YPR9"/>
<evidence type="ECO:0000256" key="1">
    <source>
        <dbReference type="SAM" id="MobiDB-lite"/>
    </source>
</evidence>
<feature type="compositionally biased region" description="Low complexity" evidence="1">
    <location>
        <begin position="435"/>
        <end position="467"/>
    </location>
</feature>
<name>A0A3N0YPR9_ANAGA</name>
<organism evidence="2 3">
    <name type="scientific">Anabarilius grahami</name>
    <name type="common">Kanglang fish</name>
    <name type="synonym">Barilius grahami</name>
    <dbReference type="NCBI Taxonomy" id="495550"/>
    <lineage>
        <taxon>Eukaryota</taxon>
        <taxon>Metazoa</taxon>
        <taxon>Chordata</taxon>
        <taxon>Craniata</taxon>
        <taxon>Vertebrata</taxon>
        <taxon>Euteleostomi</taxon>
        <taxon>Actinopterygii</taxon>
        <taxon>Neopterygii</taxon>
        <taxon>Teleostei</taxon>
        <taxon>Ostariophysi</taxon>
        <taxon>Cypriniformes</taxon>
        <taxon>Xenocyprididae</taxon>
        <taxon>Xenocypridinae</taxon>
        <taxon>Xenocypridinae incertae sedis</taxon>
        <taxon>Anabarilius</taxon>
    </lineage>
</organism>
<evidence type="ECO:0008006" key="4">
    <source>
        <dbReference type="Google" id="ProtNLM"/>
    </source>
</evidence>
<feature type="compositionally biased region" description="Low complexity" evidence="1">
    <location>
        <begin position="479"/>
        <end position="490"/>
    </location>
</feature>
<dbReference type="Proteomes" id="UP000281406">
    <property type="component" value="Unassembled WGS sequence"/>
</dbReference>
<feature type="compositionally biased region" description="Pro residues" evidence="1">
    <location>
        <begin position="97"/>
        <end position="109"/>
    </location>
</feature>
<feature type="region of interest" description="Disordered" evidence="1">
    <location>
        <begin position="247"/>
        <end position="267"/>
    </location>
</feature>
<feature type="region of interest" description="Disordered" evidence="1">
    <location>
        <begin position="63"/>
        <end position="117"/>
    </location>
</feature>
<keyword evidence="3" id="KW-1185">Reference proteome</keyword>
<comment type="caution">
    <text evidence="2">The sequence shown here is derived from an EMBL/GenBank/DDBJ whole genome shotgun (WGS) entry which is preliminary data.</text>
</comment>
<feature type="compositionally biased region" description="Polar residues" evidence="1">
    <location>
        <begin position="247"/>
        <end position="260"/>
    </location>
</feature>
<gene>
    <name evidence="2" type="ORF">DPX16_6649</name>
</gene>
<feature type="compositionally biased region" description="Low complexity" evidence="1">
    <location>
        <begin position="63"/>
        <end position="74"/>
    </location>
</feature>
<proteinExistence type="predicted"/>
<evidence type="ECO:0000313" key="2">
    <source>
        <dbReference type="EMBL" id="ROL48154.1"/>
    </source>
</evidence>
<feature type="compositionally biased region" description="Acidic residues" evidence="1">
    <location>
        <begin position="151"/>
        <end position="161"/>
    </location>
</feature>
<accession>A0A3N0YPR9</accession>
<sequence length="503" mass="54786">MPRHSCGTCRAPLHDNDGHGECVCCLGRPHAEAALTGTSCSHCENMSLASLRSRIAFFSEGGSAARALPSPSSREPARKRQRGRAVQRPELDELTPAQPPRASPSPPREQTPVLFSRPDLRPVAYACDLVSFGGSEDEPLDDDSVSLAASETEEWAGDSEENPAQLPSLEPIEGRPGMDDKLFRILSKALEKLNLQWAPPEEPERSRLDEWFLPGRRQAPRQRAAPFFPEVHAELTKSWHAPYSARLRTSQQSAPTSVDGSSEKGYDSLPPLDEAVAAHHCPPAVVGWKTKRALPSKPCRITSALAGRAYTSVGQAASSLHTMAILQVFQAKLLRALDESGFDTTAFRDLRSAADLALRATKATAQAIGRSMASLVVLERHLWLNLTEIKDTDKTAFLDAPVSPLGLFGPGVEGFTQRFTVAQKSSQAMRHFLPKRSSSASASSRPRTAPAQQSKPAPSTAQAAPAPKEQRRRARPARRSSFPRQRQAPRPKIELDPRPPKSS</sequence>
<feature type="compositionally biased region" description="Basic and acidic residues" evidence="1">
    <location>
        <begin position="491"/>
        <end position="503"/>
    </location>
</feature>
<evidence type="ECO:0000313" key="3">
    <source>
        <dbReference type="Proteomes" id="UP000281406"/>
    </source>
</evidence>
<protein>
    <recommendedName>
        <fullName evidence="4">Lamina-associated polypeptide 2</fullName>
    </recommendedName>
</protein>